<dbReference type="PROSITE" id="PS51257">
    <property type="entry name" value="PROKAR_LIPOPROTEIN"/>
    <property type="match status" value="1"/>
</dbReference>
<protein>
    <recommendedName>
        <fullName evidence="3">Phospholipase/carboxylesterase/thioesterase domain-containing protein</fullName>
    </recommendedName>
</protein>
<keyword evidence="2" id="KW-1185">Reference proteome</keyword>
<evidence type="ECO:0000313" key="2">
    <source>
        <dbReference type="Proteomes" id="UP000246077"/>
    </source>
</evidence>
<accession>A0A317E4X3</accession>
<proteinExistence type="predicted"/>
<name>A0A317E4X3_9PROT</name>
<dbReference type="PROSITE" id="PS51318">
    <property type="entry name" value="TAT"/>
    <property type="match status" value="1"/>
</dbReference>
<evidence type="ECO:0000313" key="1">
    <source>
        <dbReference type="EMBL" id="PWR22178.1"/>
    </source>
</evidence>
<reference evidence="2" key="1">
    <citation type="submission" date="2018-05" db="EMBL/GenBank/DDBJ databases">
        <title>Zavarzinia sp. HR-AS.</title>
        <authorList>
            <person name="Lee Y."/>
            <person name="Jeon C.O."/>
        </authorList>
    </citation>
    <scope>NUCLEOTIDE SEQUENCE [LARGE SCALE GENOMIC DNA]</scope>
    <source>
        <strain evidence="2">DSM 1231</strain>
    </source>
</reference>
<comment type="caution">
    <text evidence="1">The sequence shown here is derived from an EMBL/GenBank/DDBJ whole genome shotgun (WGS) entry which is preliminary data.</text>
</comment>
<organism evidence="1 2">
    <name type="scientific">Zavarzinia compransoris</name>
    <dbReference type="NCBI Taxonomy" id="1264899"/>
    <lineage>
        <taxon>Bacteria</taxon>
        <taxon>Pseudomonadati</taxon>
        <taxon>Pseudomonadota</taxon>
        <taxon>Alphaproteobacteria</taxon>
        <taxon>Rhodospirillales</taxon>
        <taxon>Zavarziniaceae</taxon>
        <taxon>Zavarzinia</taxon>
    </lineage>
</organism>
<evidence type="ECO:0008006" key="3">
    <source>
        <dbReference type="Google" id="ProtNLM"/>
    </source>
</evidence>
<dbReference type="Proteomes" id="UP000246077">
    <property type="component" value="Unassembled WGS sequence"/>
</dbReference>
<dbReference type="SUPFAM" id="SSF53474">
    <property type="entry name" value="alpha/beta-Hydrolases"/>
    <property type="match status" value="1"/>
</dbReference>
<sequence>MGINRRHLVAGGLALLAGACAGTPPPVTAGGRRLDFGEEMDDGTRVVVPAGLEPEGRAAVVFLPATDGTAPQLYRYYAEMHAARGGFVAFLPPGSSSAADYGSGERFAATVALWDERVRELMGRHRRRFAVDPARVGLAGFSLGGDLSWALAQTSPEAYCGAVVMGSRCGYRAPHALSLLAFRGFRFALIRGADESGARAGGMAAARRLLADEGIAHFYDEVPGAHVRAPPPAFMQAVDFILGPAPVAGRPMARTLG</sequence>
<dbReference type="RefSeq" id="WP_109920823.1">
    <property type="nucleotide sequence ID" value="NZ_QGLF01000002.1"/>
</dbReference>
<gene>
    <name evidence="1" type="ORF">DKG75_09435</name>
</gene>
<dbReference type="Gene3D" id="3.40.50.1820">
    <property type="entry name" value="alpha/beta hydrolase"/>
    <property type="match status" value="1"/>
</dbReference>
<dbReference type="EMBL" id="QGLF01000002">
    <property type="protein sequence ID" value="PWR22178.1"/>
    <property type="molecule type" value="Genomic_DNA"/>
</dbReference>
<dbReference type="InterPro" id="IPR029058">
    <property type="entry name" value="AB_hydrolase_fold"/>
</dbReference>
<dbReference type="AlphaFoldDB" id="A0A317E4X3"/>
<dbReference type="InterPro" id="IPR006311">
    <property type="entry name" value="TAT_signal"/>
</dbReference>
<dbReference type="OrthoDB" id="7267331at2"/>